<feature type="signal peptide" evidence="1">
    <location>
        <begin position="1"/>
        <end position="25"/>
    </location>
</feature>
<evidence type="ECO:0000256" key="1">
    <source>
        <dbReference type="SAM" id="SignalP"/>
    </source>
</evidence>
<organism evidence="2 3">
    <name type="scientific">Flavobacterium rivuli WB 3.3-2 = DSM 21788</name>
    <dbReference type="NCBI Taxonomy" id="1121895"/>
    <lineage>
        <taxon>Bacteria</taxon>
        <taxon>Pseudomonadati</taxon>
        <taxon>Bacteroidota</taxon>
        <taxon>Flavobacteriia</taxon>
        <taxon>Flavobacteriales</taxon>
        <taxon>Flavobacteriaceae</taxon>
        <taxon>Flavobacterium</taxon>
    </lineage>
</organism>
<dbReference type="AlphaFoldDB" id="A0A0A2M9J3"/>
<dbReference type="Gene3D" id="2.130.10.10">
    <property type="entry name" value="YVTN repeat-like/Quinoprotein amine dehydrogenase"/>
    <property type="match status" value="1"/>
</dbReference>
<accession>A0A0A2M9J3</accession>
<keyword evidence="2" id="KW-0808">Transferase</keyword>
<proteinExistence type="predicted"/>
<dbReference type="RefSeq" id="WP_026299879.1">
    <property type="nucleotide sequence ID" value="NZ_JRLX01000030.1"/>
</dbReference>
<comment type="caution">
    <text evidence="2">The sequence shown here is derived from an EMBL/GenBank/DDBJ whole genome shotgun (WGS) entry which is preliminary data.</text>
</comment>
<dbReference type="Proteomes" id="UP000030152">
    <property type="component" value="Unassembled WGS sequence"/>
</dbReference>
<reference evidence="2 3" key="1">
    <citation type="submission" date="2013-09" db="EMBL/GenBank/DDBJ databases">
        <authorList>
            <person name="Zeng Z."/>
            <person name="Chen C."/>
        </authorList>
    </citation>
    <scope>NUCLEOTIDE SEQUENCE [LARGE SCALE GENOMIC DNA]</scope>
    <source>
        <strain evidence="2 3">WB 3.3-2</strain>
    </source>
</reference>
<dbReference type="OrthoDB" id="9783700at2"/>
<dbReference type="STRING" id="1121895.GCA_000378485_00836"/>
<evidence type="ECO:0000313" key="3">
    <source>
        <dbReference type="Proteomes" id="UP000030152"/>
    </source>
</evidence>
<dbReference type="eggNOG" id="COG3823">
    <property type="taxonomic scope" value="Bacteria"/>
</dbReference>
<keyword evidence="3" id="KW-1185">Reference proteome</keyword>
<dbReference type="PANTHER" id="PTHR31270:SF1">
    <property type="entry name" value="GLUTAMINYL-PEPTIDE CYCLOTRANSFERASE"/>
    <property type="match status" value="1"/>
</dbReference>
<name>A0A0A2M9J3_9FLAO</name>
<gene>
    <name evidence="2" type="ORF">Q765_18840</name>
</gene>
<dbReference type="EMBL" id="JRLX01000030">
    <property type="protein sequence ID" value="KGO84965.1"/>
    <property type="molecule type" value="Genomic_DNA"/>
</dbReference>
<keyword evidence="1" id="KW-0732">Signal</keyword>
<dbReference type="PANTHER" id="PTHR31270">
    <property type="entry name" value="GLUTAMINYL-PEPTIDE CYCLOTRANSFERASE"/>
    <property type="match status" value="1"/>
</dbReference>
<dbReference type="Pfam" id="PF05096">
    <property type="entry name" value="Glu_cyclase_2"/>
    <property type="match status" value="1"/>
</dbReference>
<dbReference type="PROSITE" id="PS51257">
    <property type="entry name" value="PROKAR_LIPOPROTEIN"/>
    <property type="match status" value="1"/>
</dbReference>
<evidence type="ECO:0000313" key="2">
    <source>
        <dbReference type="EMBL" id="KGO84965.1"/>
    </source>
</evidence>
<protein>
    <submittedName>
        <fullName evidence="2">Glutamine cyclotransferase</fullName>
    </submittedName>
</protein>
<dbReference type="GO" id="GO:0016603">
    <property type="term" value="F:glutaminyl-peptide cyclotransferase activity"/>
    <property type="evidence" value="ECO:0007669"/>
    <property type="project" value="InterPro"/>
</dbReference>
<dbReference type="InterPro" id="IPR007788">
    <property type="entry name" value="QCT"/>
</dbReference>
<dbReference type="InterPro" id="IPR015943">
    <property type="entry name" value="WD40/YVTN_repeat-like_dom_sf"/>
</dbReference>
<sequence>MKKHNLLAFILLGSAFILLGTVTVACNDTKDTENNLFTIDSAGLKGQYQPQEMLPLTVANTQKKEIDSIVYYLNDTKLGTAKGNTKFDAPLKDQKFGYQNIKALVYYEGKNSEATGRIELVSNIEPKILGYEIVNTFPHDTASYTQGLEFYRDTLIEGTGLYKKSVLHKLNYKTGEPYKQIALDGKYFGEGVTIFNNKVYELTYKENTGFVYNADNLTKEKDFTYFKQTEGWGLTHDDKSLYMSDGSEKIYVLDPATLKETDYINVYTNNRKIKSVNELEWIDGKIFANIYQTNLIVVIDPKTGAVEGILNMADLETKRTKYPDTDVLNGIAYNPKTKTIFVTGKKWDKMFEIRLK</sequence>
<dbReference type="SUPFAM" id="SSF63825">
    <property type="entry name" value="YWTD domain"/>
    <property type="match status" value="1"/>
</dbReference>
<feature type="chain" id="PRO_5001991095" evidence="1">
    <location>
        <begin position="26"/>
        <end position="356"/>
    </location>
</feature>